<dbReference type="GO" id="GO:0046872">
    <property type="term" value="F:metal ion binding"/>
    <property type="evidence" value="ECO:0007669"/>
    <property type="project" value="UniProtKB-KW"/>
</dbReference>
<feature type="binding site" evidence="5">
    <location>
        <position position="212"/>
    </location>
    <ligand>
        <name>molybdate</name>
        <dbReference type="ChEBI" id="CHEBI:36264"/>
    </ligand>
</feature>
<dbReference type="CDD" id="cd13537">
    <property type="entry name" value="PBP2_YvgL_like"/>
    <property type="match status" value="1"/>
</dbReference>
<feature type="binding site" evidence="5">
    <location>
        <position position="230"/>
    </location>
    <ligand>
        <name>molybdate</name>
        <dbReference type="ChEBI" id="CHEBI:36264"/>
    </ligand>
</feature>
<dbReference type="AlphaFoldDB" id="C4V5V6"/>
<proteinExistence type="inferred from homology"/>
<dbReference type="STRING" id="638302.HMPREF0908_2106"/>
<feature type="binding site" evidence="5">
    <location>
        <position position="75"/>
    </location>
    <ligand>
        <name>molybdate</name>
        <dbReference type="ChEBI" id="CHEBI:36264"/>
    </ligand>
</feature>
<evidence type="ECO:0000256" key="4">
    <source>
        <dbReference type="ARBA" id="ARBA00022729"/>
    </source>
</evidence>
<keyword evidence="4" id="KW-0732">Signal</keyword>
<reference evidence="6 7" key="1">
    <citation type="submission" date="2009-04" db="EMBL/GenBank/DDBJ databases">
        <authorList>
            <person name="Qin X."/>
            <person name="Bachman B."/>
            <person name="Battles P."/>
            <person name="Bell A."/>
            <person name="Bess C."/>
            <person name="Bickham C."/>
            <person name="Chaboub L."/>
            <person name="Chen D."/>
            <person name="Coyle M."/>
            <person name="Deiros D.R."/>
            <person name="Dinh H."/>
            <person name="Forbes L."/>
            <person name="Fowler G."/>
            <person name="Francisco L."/>
            <person name="Fu Q."/>
            <person name="Gubbala S."/>
            <person name="Hale W."/>
            <person name="Han Y."/>
            <person name="Hemphill L."/>
            <person name="Highlander S.K."/>
            <person name="Hirani K."/>
            <person name="Hogues M."/>
            <person name="Jackson L."/>
            <person name="Jakkamsetti A."/>
            <person name="Javaid M."/>
            <person name="Jiang H."/>
            <person name="Korchina V."/>
            <person name="Kovar C."/>
            <person name="Lara F."/>
            <person name="Lee S."/>
            <person name="Mata R."/>
            <person name="Mathew T."/>
            <person name="Moen C."/>
            <person name="Morales K."/>
            <person name="Munidasa M."/>
            <person name="Nazareth L."/>
            <person name="Ngo R."/>
            <person name="Nguyen L."/>
            <person name="Okwuonu G."/>
            <person name="Ongeri F."/>
            <person name="Patil S."/>
            <person name="Petrosino J."/>
            <person name="Pham C."/>
            <person name="Pham P."/>
            <person name="Pu L.-L."/>
            <person name="Puazo M."/>
            <person name="Raj R."/>
            <person name="Reid J."/>
            <person name="Rouhana J."/>
            <person name="Saada N."/>
            <person name="Shang Y."/>
            <person name="Simmons D."/>
            <person name="Thornton R."/>
            <person name="Warren J."/>
            <person name="Weissenberger G."/>
            <person name="Zhang J."/>
            <person name="Zhang L."/>
            <person name="Zhou C."/>
            <person name="Zhu D."/>
            <person name="Muzny D."/>
            <person name="Worley K."/>
            <person name="Gibbs R."/>
        </authorList>
    </citation>
    <scope>NUCLEOTIDE SEQUENCE [LARGE SCALE GENOMIC DNA]</scope>
    <source>
        <strain evidence="6 7">ATCC 43531</strain>
    </source>
</reference>
<sequence length="294" mass="31370">MALCLTHIVTGYVGKRTYLPFAKEKHHMNIKKTLTALLAGTALLTAGCVGGGNSANKMETPQESPIELQVSAAASLTDAMKELGAMYEENNKEVHIVYNFGSSGALQQAIENGGAADVFVSAAQKQMNALDEKKLLADGTRVDLLVNDIVLITAKDSKLNLPDFKAVLDPQVAHIALGEPKGVPVGQYSEEVFTKLGILDQVKARAVYGSDVRQVLAWVETGDADCGVVYATDAAISDKVKVAAVAPADTHKPIVYPAAVLKDSKNEMAAKEFLAFLQTDKAAKVFEKYGFTVK</sequence>
<dbReference type="eggNOG" id="COG0725">
    <property type="taxonomic scope" value="Bacteria"/>
</dbReference>
<evidence type="ECO:0000256" key="1">
    <source>
        <dbReference type="ARBA" id="ARBA00009175"/>
    </source>
</evidence>
<comment type="caution">
    <text evidence="6">The sequence shown here is derived from an EMBL/GenBank/DDBJ whole genome shotgun (WGS) entry which is preliminary data.</text>
</comment>
<evidence type="ECO:0000256" key="3">
    <source>
        <dbReference type="ARBA" id="ARBA00022723"/>
    </source>
</evidence>
<name>C4V5V6_9FIRM</name>
<dbReference type="GO" id="GO:1901359">
    <property type="term" value="F:tungstate binding"/>
    <property type="evidence" value="ECO:0007669"/>
    <property type="project" value="UniProtKB-ARBA"/>
</dbReference>
<evidence type="ECO:0000256" key="2">
    <source>
        <dbReference type="ARBA" id="ARBA00022505"/>
    </source>
</evidence>
<keyword evidence="3 5" id="KW-0479">Metal-binding</keyword>
<dbReference type="InterPro" id="IPR050682">
    <property type="entry name" value="ModA/WtpA"/>
</dbReference>
<gene>
    <name evidence="6" type="primary">modA</name>
    <name evidence="6" type="ORF">HMPREF0908_2106</name>
</gene>
<dbReference type="GO" id="GO:0030973">
    <property type="term" value="F:molybdate ion binding"/>
    <property type="evidence" value="ECO:0007669"/>
    <property type="project" value="TreeGrafter"/>
</dbReference>
<keyword evidence="7" id="KW-1185">Reference proteome</keyword>
<dbReference type="Proteomes" id="UP000005309">
    <property type="component" value="Unassembled WGS sequence"/>
</dbReference>
<dbReference type="Gene3D" id="3.40.190.10">
    <property type="entry name" value="Periplasmic binding protein-like II"/>
    <property type="match status" value="2"/>
</dbReference>
<keyword evidence="2 5" id="KW-0500">Molybdenum</keyword>
<accession>C4V5V6</accession>
<evidence type="ECO:0000313" key="6">
    <source>
        <dbReference type="EMBL" id="EEQ47804.1"/>
    </source>
</evidence>
<feature type="binding site" evidence="5">
    <location>
        <position position="103"/>
    </location>
    <ligand>
        <name>molybdate</name>
        <dbReference type="ChEBI" id="CHEBI:36264"/>
    </ligand>
</feature>
<evidence type="ECO:0000256" key="5">
    <source>
        <dbReference type="PIRSR" id="PIRSR004846-1"/>
    </source>
</evidence>
<dbReference type="SUPFAM" id="SSF53850">
    <property type="entry name" value="Periplasmic binding protein-like II"/>
    <property type="match status" value="1"/>
</dbReference>
<dbReference type="InterPro" id="IPR005950">
    <property type="entry name" value="ModA"/>
</dbReference>
<dbReference type="HOGENOM" id="CLU_065520_3_1_9"/>
<evidence type="ECO:0000313" key="7">
    <source>
        <dbReference type="Proteomes" id="UP000005309"/>
    </source>
</evidence>
<dbReference type="InterPro" id="IPR041879">
    <property type="entry name" value="YvgL-like_PBP2"/>
</dbReference>
<organism evidence="6 7">
    <name type="scientific">Selenomonas flueggei ATCC 43531</name>
    <dbReference type="NCBI Taxonomy" id="638302"/>
    <lineage>
        <taxon>Bacteria</taxon>
        <taxon>Bacillati</taxon>
        <taxon>Bacillota</taxon>
        <taxon>Negativicutes</taxon>
        <taxon>Selenomonadales</taxon>
        <taxon>Selenomonadaceae</taxon>
        <taxon>Selenomonas</taxon>
    </lineage>
</organism>
<dbReference type="PANTHER" id="PTHR30632:SF0">
    <property type="entry name" value="SULFATE-BINDING PROTEIN"/>
    <property type="match status" value="1"/>
</dbReference>
<comment type="similarity">
    <text evidence="1">Belongs to the bacterial solute-binding protein ModA family.</text>
</comment>
<dbReference type="EMBL" id="ACLA01000033">
    <property type="protein sequence ID" value="EEQ47804.1"/>
    <property type="molecule type" value="Genomic_DNA"/>
</dbReference>
<dbReference type="PANTHER" id="PTHR30632">
    <property type="entry name" value="MOLYBDATE-BINDING PERIPLASMIC PROTEIN"/>
    <property type="match status" value="1"/>
</dbReference>
<dbReference type="PIRSF" id="PIRSF004846">
    <property type="entry name" value="ModA"/>
    <property type="match status" value="1"/>
</dbReference>
<dbReference type="FunFam" id="3.40.190.10:FF:000035">
    <property type="entry name" value="Molybdate ABC transporter substrate-binding protein"/>
    <property type="match status" value="1"/>
</dbReference>
<dbReference type="Pfam" id="PF13531">
    <property type="entry name" value="SBP_bac_11"/>
    <property type="match status" value="1"/>
</dbReference>
<dbReference type="NCBIfam" id="TIGR01256">
    <property type="entry name" value="modA"/>
    <property type="match status" value="1"/>
</dbReference>
<dbReference type="GO" id="GO:0015689">
    <property type="term" value="P:molybdate ion transport"/>
    <property type="evidence" value="ECO:0007669"/>
    <property type="project" value="InterPro"/>
</dbReference>
<protein>
    <submittedName>
        <fullName evidence="6">Molybdate ABC transporter, periplasmic molybdate-binding protein</fullName>
    </submittedName>
</protein>